<dbReference type="PROSITE" id="PS50977">
    <property type="entry name" value="HTH_TETR_2"/>
    <property type="match status" value="1"/>
</dbReference>
<accession>A0ABS1FW99</accession>
<feature type="DNA-binding region" description="H-T-H motif" evidence="2">
    <location>
        <begin position="33"/>
        <end position="52"/>
    </location>
</feature>
<feature type="transmembrane region" description="Helical" evidence="3">
    <location>
        <begin position="155"/>
        <end position="175"/>
    </location>
</feature>
<dbReference type="InterPro" id="IPR009057">
    <property type="entry name" value="Homeodomain-like_sf"/>
</dbReference>
<dbReference type="PANTHER" id="PTHR30055:SF226">
    <property type="entry name" value="HTH-TYPE TRANSCRIPTIONAL REGULATOR PKSA"/>
    <property type="match status" value="1"/>
</dbReference>
<dbReference type="SUPFAM" id="SSF46689">
    <property type="entry name" value="Homeodomain-like"/>
    <property type="match status" value="1"/>
</dbReference>
<keyword evidence="1 2" id="KW-0238">DNA-binding</keyword>
<dbReference type="InterPro" id="IPR001647">
    <property type="entry name" value="HTH_TetR"/>
</dbReference>
<dbReference type="EMBL" id="JAENHK010000010">
    <property type="protein sequence ID" value="MBK1896684.1"/>
    <property type="molecule type" value="Genomic_DNA"/>
</dbReference>
<keyword evidence="3" id="KW-1133">Transmembrane helix</keyword>
<dbReference type="Proteomes" id="UP000628669">
    <property type="component" value="Unassembled WGS sequence"/>
</dbReference>
<evidence type="ECO:0000256" key="2">
    <source>
        <dbReference type="PROSITE-ProRule" id="PRU00335"/>
    </source>
</evidence>
<dbReference type="Gene3D" id="1.10.357.10">
    <property type="entry name" value="Tetracycline Repressor, domain 2"/>
    <property type="match status" value="1"/>
</dbReference>
<name>A0ABS1FW99_9FLAO</name>
<organism evidence="5 6">
    <name type="scientific">Chryseobacterium paridis</name>
    <dbReference type="NCBI Taxonomy" id="2800328"/>
    <lineage>
        <taxon>Bacteria</taxon>
        <taxon>Pseudomonadati</taxon>
        <taxon>Bacteroidota</taxon>
        <taxon>Flavobacteriia</taxon>
        <taxon>Flavobacteriales</taxon>
        <taxon>Weeksellaceae</taxon>
        <taxon>Chryseobacterium group</taxon>
        <taxon>Chryseobacterium</taxon>
    </lineage>
</organism>
<protein>
    <submittedName>
        <fullName evidence="5">TetR/AcrR family transcriptional regulator</fullName>
    </submittedName>
</protein>
<keyword evidence="3" id="KW-0472">Membrane</keyword>
<reference evidence="6" key="1">
    <citation type="submission" date="2021-01" db="EMBL/GenBank/DDBJ databases">
        <title>Genome public.</title>
        <authorList>
            <person name="Liu C."/>
            <person name="Sun Q."/>
        </authorList>
    </citation>
    <scope>NUCLEOTIDE SEQUENCE [LARGE SCALE GENOMIC DNA]</scope>
    <source>
        <strain evidence="6">YIM B02567</strain>
    </source>
</reference>
<dbReference type="PANTHER" id="PTHR30055">
    <property type="entry name" value="HTH-TYPE TRANSCRIPTIONAL REGULATOR RUTR"/>
    <property type="match status" value="1"/>
</dbReference>
<evidence type="ECO:0000313" key="5">
    <source>
        <dbReference type="EMBL" id="MBK1896684.1"/>
    </source>
</evidence>
<comment type="caution">
    <text evidence="5">The sequence shown here is derived from an EMBL/GenBank/DDBJ whole genome shotgun (WGS) entry which is preliminary data.</text>
</comment>
<dbReference type="InterPro" id="IPR050109">
    <property type="entry name" value="HTH-type_TetR-like_transc_reg"/>
</dbReference>
<feature type="domain" description="HTH tetR-type" evidence="4">
    <location>
        <begin position="10"/>
        <end position="70"/>
    </location>
</feature>
<keyword evidence="3" id="KW-0812">Transmembrane</keyword>
<proteinExistence type="predicted"/>
<gene>
    <name evidence="5" type="ORF">JHL15_13030</name>
</gene>
<dbReference type="Pfam" id="PF00440">
    <property type="entry name" value="TetR_N"/>
    <property type="match status" value="1"/>
</dbReference>
<evidence type="ECO:0000313" key="6">
    <source>
        <dbReference type="Proteomes" id="UP000628669"/>
    </source>
</evidence>
<evidence type="ECO:0000256" key="1">
    <source>
        <dbReference type="ARBA" id="ARBA00023125"/>
    </source>
</evidence>
<keyword evidence="6" id="KW-1185">Reference proteome</keyword>
<evidence type="ECO:0000256" key="3">
    <source>
        <dbReference type="SAM" id="Phobius"/>
    </source>
</evidence>
<dbReference type="RefSeq" id="WP_200246353.1">
    <property type="nucleotide sequence ID" value="NZ_JAENHK010000010.1"/>
</dbReference>
<sequence length="208" mass="23899">MKEESKKKDTSTEEKIKEAARIVFYRKGFAATRTRDIAEEADINLALLNYYFRSKAKLFEIIMLETMAGFFQSLLVVLNTEQTTLEEKVEQVVGKYIDLIIKEPEIPTFIISELRNNPNLLLQKIPLKEVVQSSVFLQQHQEAVKKGLIIEPNPLHFLINLLGLTVFPFIAKPMLMGSNELNDKEFNTLMLQRKKLIPIWVKAMMAAG</sequence>
<evidence type="ECO:0000259" key="4">
    <source>
        <dbReference type="PROSITE" id="PS50977"/>
    </source>
</evidence>